<accession>A0A1B1YUU2</accession>
<dbReference type="InterPro" id="IPR025641">
    <property type="entry name" value="DUF4340"/>
</dbReference>
<keyword evidence="5" id="KW-1185">Reference proteome</keyword>
<feature type="domain" description="DUF4340" evidence="3">
    <location>
        <begin position="67"/>
        <end position="210"/>
    </location>
</feature>
<dbReference type="AlphaFoldDB" id="A0A1B1YUU2"/>
<organism evidence="4 5">
    <name type="scientific">Immundisolibacter cernigliae</name>
    <dbReference type="NCBI Taxonomy" id="1810504"/>
    <lineage>
        <taxon>Bacteria</taxon>
        <taxon>Pseudomonadati</taxon>
        <taxon>Pseudomonadota</taxon>
        <taxon>Gammaproteobacteria</taxon>
        <taxon>Immundisolibacterales</taxon>
        <taxon>Immundisolibacteraceae</taxon>
        <taxon>Immundisolibacter</taxon>
    </lineage>
</organism>
<dbReference type="Pfam" id="PF14238">
    <property type="entry name" value="DUF4340"/>
    <property type="match status" value="1"/>
</dbReference>
<protein>
    <recommendedName>
        <fullName evidence="3">DUF4340 domain-containing protein</fullName>
    </recommendedName>
</protein>
<dbReference type="OrthoDB" id="7062720at2"/>
<evidence type="ECO:0000256" key="1">
    <source>
        <dbReference type="SAM" id="MobiDB-lite"/>
    </source>
</evidence>
<evidence type="ECO:0000313" key="4">
    <source>
        <dbReference type="EMBL" id="ANX04496.1"/>
    </source>
</evidence>
<keyword evidence="2" id="KW-0732">Signal</keyword>
<evidence type="ECO:0000313" key="5">
    <source>
        <dbReference type="Proteomes" id="UP000092952"/>
    </source>
</evidence>
<evidence type="ECO:0000259" key="3">
    <source>
        <dbReference type="Pfam" id="PF14238"/>
    </source>
</evidence>
<feature type="chain" id="PRO_5008533088" description="DUF4340 domain-containing protein" evidence="2">
    <location>
        <begin position="20"/>
        <end position="316"/>
    </location>
</feature>
<gene>
    <name evidence="4" type="ORF">PG2T_10105</name>
</gene>
<dbReference type="KEGG" id="gbi:PG2T_10105"/>
<feature type="compositionally biased region" description="Low complexity" evidence="1">
    <location>
        <begin position="277"/>
        <end position="292"/>
    </location>
</feature>
<evidence type="ECO:0000256" key="2">
    <source>
        <dbReference type="SAM" id="SignalP"/>
    </source>
</evidence>
<name>A0A1B1YUU2_9GAMM</name>
<dbReference type="RefSeq" id="WP_068804809.1">
    <property type="nucleotide sequence ID" value="NZ_CP014671.1"/>
</dbReference>
<feature type="signal peptide" evidence="2">
    <location>
        <begin position="1"/>
        <end position="19"/>
    </location>
</feature>
<dbReference type="STRING" id="1810504.PG2T_10105"/>
<reference evidence="5" key="1">
    <citation type="submission" date="2016-03" db="EMBL/GenBank/DDBJ databases">
        <title>Complete genome sequence of Solimmundus cernigliae, representing a novel lineage of polycyclic aromatic hydrocarbon degraders within the Gammaproteobacteria.</title>
        <authorList>
            <person name="Singleton D.R."/>
            <person name="Dickey A.N."/>
            <person name="Scholl E.H."/>
            <person name="Wright F.A."/>
            <person name="Aitken M.D."/>
        </authorList>
    </citation>
    <scope>NUCLEOTIDE SEQUENCE [LARGE SCALE GENOMIC DNA]</scope>
    <source>
        <strain evidence="5">TR3.2</strain>
    </source>
</reference>
<dbReference type="EMBL" id="CP014671">
    <property type="protein sequence ID" value="ANX04496.1"/>
    <property type="molecule type" value="Genomic_DNA"/>
</dbReference>
<proteinExistence type="predicted"/>
<feature type="region of interest" description="Disordered" evidence="1">
    <location>
        <begin position="275"/>
        <end position="316"/>
    </location>
</feature>
<dbReference type="InParanoid" id="A0A1B1YUU2"/>
<dbReference type="Proteomes" id="UP000092952">
    <property type="component" value="Chromosome"/>
</dbReference>
<sequence length="316" mass="34558">MRGRLWLNLALALVVAALAAVAWFQPGKTPPPPQVKLTKLDPQTVKRIDFHPPRGAAFALVRDGKDWFIDSPRLRAQPFRVETLLELPGAASAAQFTLADNKDNGFGVDPPQARLRFDDTEIAFGLTNPVGLRRYVRVGDAVHLIDDRFYHHAASTWVAWVDRRVLPEGVTLTALDLPGLRLRREGTAWKISPEQPKASADAITMLIEEWQRAYAMDVEESTAVPADARALRLEWQGGALELAVAQDGDEWLLYRRDAPVRYRFSANQGKRLLEIEQTAPGAAQPTGATEPAASDEPDGEAAESSAPPASPPAAAP</sequence>